<feature type="compositionally biased region" description="Low complexity" evidence="5">
    <location>
        <begin position="65"/>
        <end position="74"/>
    </location>
</feature>
<feature type="domain" description="Large ribosomal subunit protein eL19" evidence="6">
    <location>
        <begin position="3"/>
        <end position="104"/>
    </location>
</feature>
<comment type="similarity">
    <text evidence="1 4">Belongs to the eukaryotic ribosomal protein eL19 family.</text>
</comment>
<dbReference type="SMART" id="SM01416">
    <property type="entry name" value="Ribosomal_L19e"/>
    <property type="match status" value="1"/>
</dbReference>
<keyword evidence="3 4" id="KW-0687">Ribonucleoprotein</keyword>
<dbReference type="GO" id="GO:0022625">
    <property type="term" value="C:cytosolic large ribosomal subunit"/>
    <property type="evidence" value="ECO:0007669"/>
    <property type="project" value="InterPro"/>
</dbReference>
<dbReference type="PANTHER" id="PTHR10722">
    <property type="entry name" value="60S RIBOSOMAL PROTEIN L19"/>
    <property type="match status" value="1"/>
</dbReference>
<evidence type="ECO:0000256" key="4">
    <source>
        <dbReference type="RuleBase" id="RU000574"/>
    </source>
</evidence>
<sequence length="117" mass="13411">MVSLTLQKRLAASSLDCGKRRVWLDPNETTTISLANSTFVTIRNEHQKAHKRWPNHQKIDNNPLKISISTTPSSKIKRTSLREWKTKRNKGSKVTYKAAMDEKNESPPKITAEVQRL</sequence>
<dbReference type="InterPro" id="IPR035970">
    <property type="entry name" value="60S_ribosomal_eL19_sf"/>
</dbReference>
<evidence type="ECO:0000256" key="2">
    <source>
        <dbReference type="ARBA" id="ARBA00022980"/>
    </source>
</evidence>
<dbReference type="InterPro" id="IPR000196">
    <property type="entry name" value="Ribosomal_eL19_dom"/>
</dbReference>
<evidence type="ECO:0000313" key="7">
    <source>
        <dbReference type="EMBL" id="TYK28500.1"/>
    </source>
</evidence>
<dbReference type="InterPro" id="IPR023638">
    <property type="entry name" value="Ribosomal_eL19_CS"/>
</dbReference>
<reference evidence="7 8" key="1">
    <citation type="submission" date="2019-08" db="EMBL/GenBank/DDBJ databases">
        <title>Draft genome sequences of two oriental melons (Cucumis melo L. var makuwa).</title>
        <authorList>
            <person name="Kwon S.-Y."/>
        </authorList>
    </citation>
    <scope>NUCLEOTIDE SEQUENCE [LARGE SCALE GENOMIC DNA]</scope>
    <source>
        <strain evidence="8">cv. Chang Bougi</strain>
        <tissue evidence="7">Leaf</tissue>
    </source>
</reference>
<dbReference type="Pfam" id="PF01280">
    <property type="entry name" value="Ribosomal_L19e"/>
    <property type="match status" value="1"/>
</dbReference>
<dbReference type="SUPFAM" id="SSF48140">
    <property type="entry name" value="Ribosomal protein L19 (L19e)"/>
    <property type="match status" value="1"/>
</dbReference>
<dbReference type="AlphaFoldDB" id="A0A5D3DZ34"/>
<organism evidence="7 8">
    <name type="scientific">Cucumis melo var. makuwa</name>
    <name type="common">Oriental melon</name>
    <dbReference type="NCBI Taxonomy" id="1194695"/>
    <lineage>
        <taxon>Eukaryota</taxon>
        <taxon>Viridiplantae</taxon>
        <taxon>Streptophyta</taxon>
        <taxon>Embryophyta</taxon>
        <taxon>Tracheophyta</taxon>
        <taxon>Spermatophyta</taxon>
        <taxon>Magnoliopsida</taxon>
        <taxon>eudicotyledons</taxon>
        <taxon>Gunneridae</taxon>
        <taxon>Pentapetalae</taxon>
        <taxon>rosids</taxon>
        <taxon>fabids</taxon>
        <taxon>Cucurbitales</taxon>
        <taxon>Cucurbitaceae</taxon>
        <taxon>Benincaseae</taxon>
        <taxon>Cucumis</taxon>
    </lineage>
</organism>
<dbReference type="FunFam" id="1.10.1650.10:FF:000001">
    <property type="entry name" value="Ribosomal protein L19"/>
    <property type="match status" value="1"/>
</dbReference>
<accession>A0A5D3DZ34</accession>
<dbReference type="InterPro" id="IPR039547">
    <property type="entry name" value="Ribosomal_eL19"/>
</dbReference>
<evidence type="ECO:0000256" key="3">
    <source>
        <dbReference type="ARBA" id="ARBA00023274"/>
    </source>
</evidence>
<gene>
    <name evidence="7" type="ORF">E5676_scaffold629G001350</name>
</gene>
<dbReference type="PROSITE" id="PS00526">
    <property type="entry name" value="RIBOSOMAL_L19E"/>
    <property type="match status" value="1"/>
</dbReference>
<dbReference type="EMBL" id="SSTD01002102">
    <property type="protein sequence ID" value="TYK28500.1"/>
    <property type="molecule type" value="Genomic_DNA"/>
</dbReference>
<evidence type="ECO:0000256" key="1">
    <source>
        <dbReference type="ARBA" id="ARBA00011082"/>
    </source>
</evidence>
<evidence type="ECO:0000256" key="5">
    <source>
        <dbReference type="SAM" id="MobiDB-lite"/>
    </source>
</evidence>
<dbReference type="Proteomes" id="UP000321947">
    <property type="component" value="Unassembled WGS sequence"/>
</dbReference>
<dbReference type="GO" id="GO:0003723">
    <property type="term" value="F:RNA binding"/>
    <property type="evidence" value="ECO:0007669"/>
    <property type="project" value="InterPro"/>
</dbReference>
<proteinExistence type="inferred from homology"/>
<dbReference type="Gene3D" id="1.10.1650.10">
    <property type="match status" value="1"/>
</dbReference>
<evidence type="ECO:0000259" key="6">
    <source>
        <dbReference type="SMART" id="SM01416"/>
    </source>
</evidence>
<keyword evidence="2 4" id="KW-0689">Ribosomal protein</keyword>
<dbReference type="InterPro" id="IPR057259">
    <property type="entry name" value="Ribosomal_L19e"/>
</dbReference>
<dbReference type="GO" id="GO:0003735">
    <property type="term" value="F:structural constituent of ribosome"/>
    <property type="evidence" value="ECO:0007669"/>
    <property type="project" value="InterPro"/>
</dbReference>
<protein>
    <recommendedName>
        <fullName evidence="4">Ribosomal protein L19</fullName>
    </recommendedName>
</protein>
<evidence type="ECO:0000313" key="8">
    <source>
        <dbReference type="Proteomes" id="UP000321947"/>
    </source>
</evidence>
<feature type="region of interest" description="Disordered" evidence="5">
    <location>
        <begin position="48"/>
        <end position="117"/>
    </location>
</feature>
<dbReference type="InterPro" id="IPR015972">
    <property type="entry name" value="Ribosomal_eL19_dom1"/>
</dbReference>
<dbReference type="GO" id="GO:0006412">
    <property type="term" value="P:translation"/>
    <property type="evidence" value="ECO:0007669"/>
    <property type="project" value="InterPro"/>
</dbReference>
<name>A0A5D3DZ34_CUCMM</name>
<comment type="caution">
    <text evidence="7">The sequence shown here is derived from an EMBL/GenBank/DDBJ whole genome shotgun (WGS) entry which is preliminary data.</text>
</comment>